<accession>A0A975T7A4</accession>
<sequence length="58" mass="6652">MEKIGAYGATIQLESKTFRRVGWVDGRKPNIINFNAFVGLRCRLTQPTCCYFFLASDF</sequence>
<keyword evidence="2" id="KW-1185">Reference proteome</keyword>
<name>A0A975T7A4_9NOST</name>
<evidence type="ECO:0000313" key="2">
    <source>
        <dbReference type="Proteomes" id="UP000683511"/>
    </source>
</evidence>
<dbReference type="EMBL" id="CP021056">
    <property type="protein sequence ID" value="QXE23380.1"/>
    <property type="molecule type" value="Genomic_DNA"/>
</dbReference>
<gene>
    <name evidence="1" type="ORF">B6N60_02070</name>
</gene>
<organism evidence="1 2">
    <name type="scientific">Richelia sinica FACHB-800</name>
    <dbReference type="NCBI Taxonomy" id="1357546"/>
    <lineage>
        <taxon>Bacteria</taxon>
        <taxon>Bacillati</taxon>
        <taxon>Cyanobacteriota</taxon>
        <taxon>Cyanophyceae</taxon>
        <taxon>Nostocales</taxon>
        <taxon>Nostocaceae</taxon>
        <taxon>Richelia</taxon>
    </lineage>
</organism>
<dbReference type="Proteomes" id="UP000683511">
    <property type="component" value="Chromosome"/>
</dbReference>
<reference evidence="1" key="1">
    <citation type="submission" date="2017-04" db="EMBL/GenBank/DDBJ databases">
        <title>Genome deletions in a multicellular cyanobacterial endosymbiont for morphological adaptation in marine diatoms.</title>
        <authorList>
            <person name="Wang Y."/>
            <person name="Gao H."/>
            <person name="Li R."/>
            <person name="Xu X."/>
        </authorList>
    </citation>
    <scope>NUCLEOTIDE SEQUENCE</scope>
    <source>
        <strain evidence="1">FACHB 800</strain>
    </source>
</reference>
<dbReference type="KEGG" id="rsin:B6N60_02070"/>
<proteinExistence type="predicted"/>
<dbReference type="AlphaFoldDB" id="A0A975T7A4"/>
<evidence type="ECO:0000313" key="1">
    <source>
        <dbReference type="EMBL" id="QXE23380.1"/>
    </source>
</evidence>
<protein>
    <submittedName>
        <fullName evidence="1">Uncharacterized protein</fullName>
    </submittedName>
</protein>